<keyword evidence="2" id="KW-1185">Reference proteome</keyword>
<evidence type="ECO:0000313" key="1">
    <source>
        <dbReference type="EMBL" id="MFB9952187.1"/>
    </source>
</evidence>
<proteinExistence type="predicted"/>
<organism evidence="1 2">
    <name type="scientific">Rhizobium puerariae</name>
    <dbReference type="NCBI Taxonomy" id="1585791"/>
    <lineage>
        <taxon>Bacteria</taxon>
        <taxon>Pseudomonadati</taxon>
        <taxon>Pseudomonadota</taxon>
        <taxon>Alphaproteobacteria</taxon>
        <taxon>Hyphomicrobiales</taxon>
        <taxon>Rhizobiaceae</taxon>
        <taxon>Rhizobium/Agrobacterium group</taxon>
        <taxon>Rhizobium</taxon>
    </lineage>
</organism>
<dbReference type="EMBL" id="JBHMAA010000032">
    <property type="protein sequence ID" value="MFB9952187.1"/>
    <property type="molecule type" value="Genomic_DNA"/>
</dbReference>
<dbReference type="InterPro" id="IPR006448">
    <property type="entry name" value="Phage_term_ssu_P27"/>
</dbReference>
<dbReference type="Proteomes" id="UP001589692">
    <property type="component" value="Unassembled WGS sequence"/>
</dbReference>
<dbReference type="RefSeq" id="WP_377265002.1">
    <property type="nucleotide sequence ID" value="NZ_JBHMAA010000032.1"/>
</dbReference>
<dbReference type="Pfam" id="PF05119">
    <property type="entry name" value="Terminase_4"/>
    <property type="match status" value="1"/>
</dbReference>
<gene>
    <name evidence="1" type="ORF">ACFFP0_25365</name>
</gene>
<reference evidence="1 2" key="1">
    <citation type="submission" date="2024-09" db="EMBL/GenBank/DDBJ databases">
        <authorList>
            <person name="Sun Q."/>
            <person name="Mori K."/>
        </authorList>
    </citation>
    <scope>NUCLEOTIDE SEQUENCE [LARGE SCALE GENOMIC DNA]</scope>
    <source>
        <strain evidence="1 2">TBRC 4938</strain>
    </source>
</reference>
<sequence>MRGRKPFVIVSDNDHPVRSPRAPATLGDVGKAEWRKVVPALAASGVLTEEMKTILTLYCEAVEGASDCAKILRKEGRIVHRRGQPPRAHPAVRQHLQYQAMALRYAESLGITATAKARQSKNKEGTNGSVASVFD</sequence>
<protein>
    <submittedName>
        <fullName evidence="1">Phage terminase small subunit P27 family</fullName>
    </submittedName>
</protein>
<evidence type="ECO:0000313" key="2">
    <source>
        <dbReference type="Proteomes" id="UP001589692"/>
    </source>
</evidence>
<comment type="caution">
    <text evidence="1">The sequence shown here is derived from an EMBL/GenBank/DDBJ whole genome shotgun (WGS) entry which is preliminary data.</text>
</comment>
<accession>A0ABV6ANI2</accession>
<name>A0ABV6ANI2_9HYPH</name>
<dbReference type="NCBIfam" id="TIGR01558">
    <property type="entry name" value="sm_term_P27"/>
    <property type="match status" value="1"/>
</dbReference>